<evidence type="ECO:0000313" key="1">
    <source>
        <dbReference type="EMBL" id="OCG76477.1"/>
    </source>
</evidence>
<dbReference type="EMBL" id="LXMD01000002">
    <property type="protein sequence ID" value="OCG76477.1"/>
    <property type="molecule type" value="Genomic_DNA"/>
</dbReference>
<dbReference type="STRING" id="904291.A7J15_11895"/>
<protein>
    <submittedName>
        <fullName evidence="1">Uncharacterized protein</fullName>
    </submittedName>
</protein>
<dbReference type="AlphaFoldDB" id="A0A1B9NIN3"/>
<accession>A0A1B9NIN3</accession>
<sequence>MGKKKQKGPKKTCCRSKPRCKRCPIRMLAEGRLDPDQARELFAKSRNRKQAKKAHLDLSGL</sequence>
<dbReference type="Proteomes" id="UP000093355">
    <property type="component" value="Unassembled WGS sequence"/>
</dbReference>
<dbReference type="OrthoDB" id="5084032at2"/>
<keyword evidence="2" id="KW-1185">Reference proteome</keyword>
<evidence type="ECO:0000313" key="2">
    <source>
        <dbReference type="Proteomes" id="UP000093355"/>
    </source>
</evidence>
<organism evidence="1 2">
    <name type="scientific">Microbacterium sediminis</name>
    <dbReference type="NCBI Taxonomy" id="904291"/>
    <lineage>
        <taxon>Bacteria</taxon>
        <taxon>Bacillati</taxon>
        <taxon>Actinomycetota</taxon>
        <taxon>Actinomycetes</taxon>
        <taxon>Micrococcales</taxon>
        <taxon>Microbacteriaceae</taxon>
        <taxon>Microbacterium</taxon>
    </lineage>
</organism>
<gene>
    <name evidence="1" type="ORF">A7J15_11895</name>
</gene>
<name>A0A1B9NIN3_9MICO</name>
<dbReference type="RefSeq" id="WP_067028255.1">
    <property type="nucleotide sequence ID" value="NZ_CP038256.1"/>
</dbReference>
<comment type="caution">
    <text evidence="1">The sequence shown here is derived from an EMBL/GenBank/DDBJ whole genome shotgun (WGS) entry which is preliminary data.</text>
</comment>
<proteinExistence type="predicted"/>
<reference evidence="1 2" key="1">
    <citation type="submission" date="2016-05" db="EMBL/GenBank/DDBJ databases">
        <authorList>
            <person name="Lavstsen T."/>
            <person name="Jespersen J.S."/>
        </authorList>
    </citation>
    <scope>NUCLEOTIDE SEQUENCE [LARGE SCALE GENOMIC DNA]</scope>
    <source>
        <strain evidence="1 2">YLB-01</strain>
    </source>
</reference>